<feature type="region of interest" description="Disordered" evidence="1">
    <location>
        <begin position="1"/>
        <end position="24"/>
    </location>
</feature>
<keyword evidence="3" id="KW-1185">Reference proteome</keyword>
<evidence type="ECO:0000313" key="3">
    <source>
        <dbReference type="Proteomes" id="UP000092993"/>
    </source>
</evidence>
<protein>
    <submittedName>
        <fullName evidence="2">Uncharacterized protein</fullName>
    </submittedName>
</protein>
<dbReference type="OrthoDB" id="3266386at2759"/>
<dbReference type="EMBL" id="LUGG01000022">
    <property type="protein sequence ID" value="OBZ68340.1"/>
    <property type="molecule type" value="Genomic_DNA"/>
</dbReference>
<feature type="compositionally biased region" description="Acidic residues" evidence="1">
    <location>
        <begin position="8"/>
        <end position="21"/>
    </location>
</feature>
<dbReference type="AlphaFoldDB" id="A0A1C7LUL8"/>
<gene>
    <name evidence="2" type="ORF">A0H81_11892</name>
</gene>
<accession>A0A1C7LUL8</accession>
<sequence length="226" mass="25759">MFPKFSESTDESQNDEEEDLLEKEMIGPEFQMSIDKLAKLDLNEASANIHSIFAQTQEDHQADTSVSNDEEDPIEIIVVNIKSEVDDICIAKEFRKQLRTAQLEKSGLSKQNIFRLQNSEEAELDIDDPILCLSLDIFLAISNASEQTYMDVHDALMHYHPSCEIYSHDKIKRVIWDLSGIDSMAIYMCVNTCLAYTGPFAEMDKCPHCGELRYDPLKLGQKISQQ</sequence>
<organism evidence="2 3">
    <name type="scientific">Grifola frondosa</name>
    <name type="common">Maitake</name>
    <name type="synonym">Polyporus frondosus</name>
    <dbReference type="NCBI Taxonomy" id="5627"/>
    <lineage>
        <taxon>Eukaryota</taxon>
        <taxon>Fungi</taxon>
        <taxon>Dikarya</taxon>
        <taxon>Basidiomycota</taxon>
        <taxon>Agaricomycotina</taxon>
        <taxon>Agaricomycetes</taxon>
        <taxon>Polyporales</taxon>
        <taxon>Grifolaceae</taxon>
        <taxon>Grifola</taxon>
    </lineage>
</organism>
<dbReference type="Proteomes" id="UP000092993">
    <property type="component" value="Unassembled WGS sequence"/>
</dbReference>
<evidence type="ECO:0000313" key="2">
    <source>
        <dbReference type="EMBL" id="OBZ68340.1"/>
    </source>
</evidence>
<evidence type="ECO:0000256" key="1">
    <source>
        <dbReference type="SAM" id="MobiDB-lite"/>
    </source>
</evidence>
<comment type="caution">
    <text evidence="2">The sequence shown here is derived from an EMBL/GenBank/DDBJ whole genome shotgun (WGS) entry which is preliminary data.</text>
</comment>
<proteinExistence type="predicted"/>
<name>A0A1C7LUL8_GRIFR</name>
<reference evidence="2 3" key="1">
    <citation type="submission" date="2016-03" db="EMBL/GenBank/DDBJ databases">
        <title>Whole genome sequencing of Grifola frondosa 9006-11.</title>
        <authorList>
            <person name="Min B."/>
            <person name="Park H."/>
            <person name="Kim J.-G."/>
            <person name="Cho H."/>
            <person name="Oh Y.-L."/>
            <person name="Kong W.-S."/>
            <person name="Choi I.-G."/>
        </authorList>
    </citation>
    <scope>NUCLEOTIDE SEQUENCE [LARGE SCALE GENOMIC DNA]</scope>
    <source>
        <strain evidence="2 3">9006-11</strain>
    </source>
</reference>